<dbReference type="Gene3D" id="1.10.10.10">
    <property type="entry name" value="Winged helix-like DNA-binding domain superfamily/Winged helix DNA-binding domain"/>
    <property type="match status" value="1"/>
</dbReference>
<dbReference type="RefSeq" id="WP_344523563.1">
    <property type="nucleotide sequence ID" value="NZ_BAAAPE010000001.1"/>
</dbReference>
<dbReference type="InterPro" id="IPR036388">
    <property type="entry name" value="WH-like_DNA-bd_sf"/>
</dbReference>
<organism evidence="2 3">
    <name type="scientific">Streptomyces albiaxialis</name>
    <dbReference type="NCBI Taxonomy" id="329523"/>
    <lineage>
        <taxon>Bacteria</taxon>
        <taxon>Bacillati</taxon>
        <taxon>Actinomycetota</taxon>
        <taxon>Actinomycetes</taxon>
        <taxon>Kitasatosporales</taxon>
        <taxon>Streptomycetaceae</taxon>
        <taxon>Streptomyces</taxon>
    </lineage>
</organism>
<dbReference type="InterPro" id="IPR052543">
    <property type="entry name" value="HTH_Metal-responsive_Reg"/>
</dbReference>
<comment type="caution">
    <text evidence="2">The sequence shown here is derived from an EMBL/GenBank/DDBJ whole genome shotgun (WGS) entry which is preliminary data.</text>
</comment>
<feature type="domain" description="HTH arsR-type" evidence="1">
    <location>
        <begin position="2"/>
        <end position="97"/>
    </location>
</feature>
<keyword evidence="3" id="KW-1185">Reference proteome</keyword>
<accession>A0ABN2VHG0</accession>
<dbReference type="PROSITE" id="PS50987">
    <property type="entry name" value="HTH_ARSR_2"/>
    <property type="match status" value="1"/>
</dbReference>
<dbReference type="Proteomes" id="UP001500016">
    <property type="component" value="Unassembled WGS sequence"/>
</dbReference>
<dbReference type="SMART" id="SM00418">
    <property type="entry name" value="HTH_ARSR"/>
    <property type="match status" value="1"/>
</dbReference>
<dbReference type="PANTHER" id="PTHR39168">
    <property type="entry name" value="TRANSCRIPTIONAL REGULATOR-RELATED"/>
    <property type="match status" value="1"/>
</dbReference>
<dbReference type="InterPro" id="IPR001845">
    <property type="entry name" value="HTH_ArsR_DNA-bd_dom"/>
</dbReference>
<dbReference type="EMBL" id="BAAAPE010000001">
    <property type="protein sequence ID" value="GAA2062566.1"/>
    <property type="molecule type" value="Genomic_DNA"/>
</dbReference>
<dbReference type="SUPFAM" id="SSF46785">
    <property type="entry name" value="Winged helix' DNA-binding domain"/>
    <property type="match status" value="1"/>
</dbReference>
<dbReference type="InterPro" id="IPR036390">
    <property type="entry name" value="WH_DNA-bd_sf"/>
</dbReference>
<evidence type="ECO:0000313" key="3">
    <source>
        <dbReference type="Proteomes" id="UP001500016"/>
    </source>
</evidence>
<name>A0ABN2VHG0_9ACTN</name>
<dbReference type="CDD" id="cd00090">
    <property type="entry name" value="HTH_ARSR"/>
    <property type="match status" value="1"/>
</dbReference>
<reference evidence="2 3" key="1">
    <citation type="journal article" date="2019" name="Int. J. Syst. Evol. Microbiol.">
        <title>The Global Catalogue of Microorganisms (GCM) 10K type strain sequencing project: providing services to taxonomists for standard genome sequencing and annotation.</title>
        <authorList>
            <consortium name="The Broad Institute Genomics Platform"/>
            <consortium name="The Broad Institute Genome Sequencing Center for Infectious Disease"/>
            <person name="Wu L."/>
            <person name="Ma J."/>
        </authorList>
    </citation>
    <scope>NUCLEOTIDE SEQUENCE [LARGE SCALE GENOMIC DNA]</scope>
    <source>
        <strain evidence="2 3">JCM 15478</strain>
    </source>
</reference>
<protein>
    <submittedName>
        <fullName evidence="2">Winged helix-turn-helix domain-containing protein</fullName>
    </submittedName>
</protein>
<dbReference type="InterPro" id="IPR011991">
    <property type="entry name" value="ArsR-like_HTH"/>
</dbReference>
<dbReference type="PANTHER" id="PTHR39168:SF1">
    <property type="entry name" value="TRANSCRIPTIONAL REGULATORY PROTEIN"/>
    <property type="match status" value="1"/>
</dbReference>
<proteinExistence type="predicted"/>
<evidence type="ECO:0000313" key="2">
    <source>
        <dbReference type="EMBL" id="GAA2062566.1"/>
    </source>
</evidence>
<gene>
    <name evidence="2" type="ORF">GCM10009801_05810</name>
</gene>
<evidence type="ECO:0000259" key="1">
    <source>
        <dbReference type="PROSITE" id="PS50987"/>
    </source>
</evidence>
<dbReference type="Pfam" id="PF12840">
    <property type="entry name" value="HTH_20"/>
    <property type="match status" value="1"/>
</dbReference>
<sequence>MSHDAGGPDLAAVAALLADRTRATFCMALLDGRAWTAGELARAAGVAPPTATGHLNLLVEGGLLAEVRQGRHRYVRLADPRVAEVIENLAALGPRREDAPPRSLSAASRNRALARGRTCYDHLAGTVGVAITDAMAGRGLLDWGGGLRLTEDGAAWLDALGIALPGSSRRPAVRACLDWTERRPHLAGAVGAALCGHAFEAGWITRIGTTRAVALTDTGRSALHEHLGIAHLGIAHLGIEPLGIA</sequence>